<sequence>MRKKITYLFLSLLGTLANAQGPAVTSWLQNTTATGTYYPNGNSIPQGNSILVNCQAVQYSASNVYISTKGIPAYPTGPFQDGNPNQAGNQNAIFKFPLTPVQNTGTPTATSLGNIAVFINGVAGFDPKDGVSWKSSTNAWAGGPTGGTGDGVWQRDAIVYEKLGFDCSKGHPAGTNYHHHQNPSAFKYDLNLISTVCNPYDANGLYTINTSQHSPLIGFAYDGFPIYGAYAYKNADGIGGITRMKSGYQLRNITTRNTINGVSVTAGPPVNSTYPLGSCIQDYEWVAHTGQGDYLDEHNGRFCKTPEYPNGTYCYFATVDANHNSAYPYLIGPTYYGVYANRKVTSVTETTTTYTSNLAVSEAEFKNISTVLYPNPVSDLLLIQVDHLLKYDLNIDLYDMSGKLLMKTQMIKGSTIAYFDTQTLYSGNYMVKISNGKNTISKKVVVKH</sequence>
<organism evidence="5 6">
    <name type="scientific">Chryseobacterium gambrini</name>
    <dbReference type="NCBI Taxonomy" id="373672"/>
    <lineage>
        <taxon>Bacteria</taxon>
        <taxon>Pseudomonadati</taxon>
        <taxon>Bacteroidota</taxon>
        <taxon>Flavobacteriia</taxon>
        <taxon>Flavobacteriales</taxon>
        <taxon>Weeksellaceae</taxon>
        <taxon>Chryseobacterium group</taxon>
        <taxon>Chryseobacterium</taxon>
    </lineage>
</organism>
<keyword evidence="1 2" id="KW-0732">Signal</keyword>
<evidence type="ECO:0000259" key="4">
    <source>
        <dbReference type="Pfam" id="PF18962"/>
    </source>
</evidence>
<accession>A0A1N7LV33</accession>
<dbReference type="RefSeq" id="WP_076390954.1">
    <property type="nucleotide sequence ID" value="NZ_FTOV01000002.1"/>
</dbReference>
<feature type="domain" description="YHYH" evidence="3">
    <location>
        <begin position="94"/>
        <end position="323"/>
    </location>
</feature>
<dbReference type="AlphaFoldDB" id="A0A1N7LV33"/>
<name>A0A1N7LV33_9FLAO</name>
<evidence type="ECO:0000259" key="3">
    <source>
        <dbReference type="Pfam" id="PF14240"/>
    </source>
</evidence>
<evidence type="ECO:0000256" key="2">
    <source>
        <dbReference type="SAM" id="SignalP"/>
    </source>
</evidence>
<evidence type="ECO:0000313" key="5">
    <source>
        <dbReference type="EMBL" id="SIS77561.1"/>
    </source>
</evidence>
<gene>
    <name evidence="5" type="ORF">SAMN05421785_102513</name>
</gene>
<dbReference type="EMBL" id="FTOV01000002">
    <property type="protein sequence ID" value="SIS77561.1"/>
    <property type="molecule type" value="Genomic_DNA"/>
</dbReference>
<reference evidence="5 6" key="1">
    <citation type="submission" date="2017-01" db="EMBL/GenBank/DDBJ databases">
        <authorList>
            <person name="Mah S.A."/>
            <person name="Swanson W.J."/>
            <person name="Moy G.W."/>
            <person name="Vacquier V.D."/>
        </authorList>
    </citation>
    <scope>NUCLEOTIDE SEQUENCE [LARGE SCALE GENOMIC DNA]</scope>
    <source>
        <strain evidence="5 6">DSM 18014</strain>
    </source>
</reference>
<dbReference type="InterPro" id="IPR026444">
    <property type="entry name" value="Secre_tail"/>
</dbReference>
<dbReference type="Proteomes" id="UP000185781">
    <property type="component" value="Unassembled WGS sequence"/>
</dbReference>
<evidence type="ECO:0000256" key="1">
    <source>
        <dbReference type="ARBA" id="ARBA00022729"/>
    </source>
</evidence>
<dbReference type="NCBIfam" id="TIGR04183">
    <property type="entry name" value="Por_Secre_tail"/>
    <property type="match status" value="1"/>
</dbReference>
<feature type="chain" id="PRO_5012501231" evidence="2">
    <location>
        <begin position="20"/>
        <end position="448"/>
    </location>
</feature>
<feature type="signal peptide" evidence="2">
    <location>
        <begin position="1"/>
        <end position="19"/>
    </location>
</feature>
<protein>
    <submittedName>
        <fullName evidence="5">Por secretion system C-terminal sorting domain-containing protein</fullName>
    </submittedName>
</protein>
<dbReference type="InterPro" id="IPR025924">
    <property type="entry name" value="YHYH_dom"/>
</dbReference>
<feature type="domain" description="Secretion system C-terminal sorting" evidence="4">
    <location>
        <begin position="372"/>
        <end position="446"/>
    </location>
</feature>
<dbReference type="STRING" id="373672.SAMN05421785_102513"/>
<dbReference type="Pfam" id="PF18962">
    <property type="entry name" value="Por_Secre_tail"/>
    <property type="match status" value="1"/>
</dbReference>
<proteinExistence type="predicted"/>
<evidence type="ECO:0000313" key="6">
    <source>
        <dbReference type="Proteomes" id="UP000185781"/>
    </source>
</evidence>
<dbReference type="OrthoDB" id="8781670at2"/>
<dbReference type="Pfam" id="PF14240">
    <property type="entry name" value="YHYH"/>
    <property type="match status" value="1"/>
</dbReference>